<dbReference type="Pfam" id="PF00954">
    <property type="entry name" value="S_locus_glycop"/>
    <property type="match status" value="1"/>
</dbReference>
<dbReference type="PANTHER" id="PTHR32444:SF66">
    <property type="entry name" value="NON-SPECIFIC SERINE_THREONINE PROTEIN KINASE"/>
    <property type="match status" value="1"/>
</dbReference>
<protein>
    <submittedName>
        <fullName evidence="9">Putative non-specific serine/threonine protein kinase</fullName>
        <ecNumber evidence="9">2.7.11.1</ecNumber>
    </submittedName>
</protein>
<feature type="domain" description="Apple" evidence="8">
    <location>
        <begin position="274"/>
        <end position="368"/>
    </location>
</feature>
<evidence type="ECO:0000256" key="5">
    <source>
        <dbReference type="SAM" id="SignalP"/>
    </source>
</evidence>
<dbReference type="AlphaFoldDB" id="A0A2P6Q3D1"/>
<dbReference type="STRING" id="74649.A0A2P6Q3D1"/>
<keyword evidence="4" id="KW-0812">Transmembrane</keyword>
<evidence type="ECO:0000313" key="9">
    <source>
        <dbReference type="EMBL" id="PRQ28683.1"/>
    </source>
</evidence>
<dbReference type="InterPro" id="IPR000858">
    <property type="entry name" value="S_locus_glycoprot_dom"/>
</dbReference>
<evidence type="ECO:0000256" key="2">
    <source>
        <dbReference type="ARBA" id="ARBA00023157"/>
    </source>
</evidence>
<dbReference type="GO" id="GO:0004674">
    <property type="term" value="F:protein serine/threonine kinase activity"/>
    <property type="evidence" value="ECO:0007669"/>
    <property type="project" value="UniProtKB-KW"/>
</dbReference>
<keyword evidence="1 5" id="KW-0732">Signal</keyword>
<feature type="domain" description="Protein kinase" evidence="6">
    <location>
        <begin position="448"/>
        <end position="476"/>
    </location>
</feature>
<dbReference type="SMART" id="SM00108">
    <property type="entry name" value="B_lectin"/>
    <property type="match status" value="1"/>
</dbReference>
<dbReference type="EMBL" id="PDCK01000043">
    <property type="protein sequence ID" value="PRQ28683.1"/>
    <property type="molecule type" value="Genomic_DNA"/>
</dbReference>
<dbReference type="GO" id="GO:0048544">
    <property type="term" value="P:recognition of pollen"/>
    <property type="evidence" value="ECO:0007669"/>
    <property type="project" value="InterPro"/>
</dbReference>
<evidence type="ECO:0000259" key="8">
    <source>
        <dbReference type="PROSITE" id="PS50948"/>
    </source>
</evidence>
<keyword evidence="3" id="KW-0325">Glycoprotein</keyword>
<dbReference type="Gramene" id="PRQ28683">
    <property type="protein sequence ID" value="PRQ28683"/>
    <property type="gene ID" value="RchiOBHm_Chr5g0005631"/>
</dbReference>
<dbReference type="SMART" id="SM00473">
    <property type="entry name" value="PAN_AP"/>
    <property type="match status" value="1"/>
</dbReference>
<feature type="chain" id="PRO_5015146544" evidence="5">
    <location>
        <begin position="19"/>
        <end position="476"/>
    </location>
</feature>
<dbReference type="InterPro" id="IPR000719">
    <property type="entry name" value="Prot_kinase_dom"/>
</dbReference>
<evidence type="ECO:0000256" key="3">
    <source>
        <dbReference type="ARBA" id="ARBA00023180"/>
    </source>
</evidence>
<keyword evidence="2" id="KW-1015">Disulfide bond</keyword>
<keyword evidence="9" id="KW-0723">Serine/threonine-protein kinase</keyword>
<dbReference type="OMA" id="GANTIIW"/>
<dbReference type="SUPFAM" id="SSF51110">
    <property type="entry name" value="alpha-D-mannose-specific plant lectins"/>
    <property type="match status" value="1"/>
</dbReference>
<dbReference type="Pfam" id="PF08276">
    <property type="entry name" value="PAN_2"/>
    <property type="match status" value="1"/>
</dbReference>
<dbReference type="CDD" id="cd01098">
    <property type="entry name" value="PAN_AP_plant"/>
    <property type="match status" value="1"/>
</dbReference>
<keyword evidence="9" id="KW-0808">Transferase</keyword>
<evidence type="ECO:0000313" key="10">
    <source>
        <dbReference type="Proteomes" id="UP000238479"/>
    </source>
</evidence>
<evidence type="ECO:0000259" key="6">
    <source>
        <dbReference type="PROSITE" id="PS50011"/>
    </source>
</evidence>
<keyword evidence="10" id="KW-1185">Reference proteome</keyword>
<proteinExistence type="predicted"/>
<evidence type="ECO:0000259" key="7">
    <source>
        <dbReference type="PROSITE" id="PS50927"/>
    </source>
</evidence>
<reference evidence="9 10" key="1">
    <citation type="journal article" date="2018" name="Nat. Genet.">
        <title>The Rosa genome provides new insights in the design of modern roses.</title>
        <authorList>
            <person name="Bendahmane M."/>
        </authorList>
    </citation>
    <scope>NUCLEOTIDE SEQUENCE [LARGE SCALE GENOMIC DNA]</scope>
    <source>
        <strain evidence="10">cv. Old Blush</strain>
    </source>
</reference>
<dbReference type="Gene3D" id="3.30.200.20">
    <property type="entry name" value="Phosphorylase Kinase, domain 1"/>
    <property type="match status" value="1"/>
</dbReference>
<name>A0A2P6Q3D1_ROSCH</name>
<feature type="transmembrane region" description="Helical" evidence="4">
    <location>
        <begin position="378"/>
        <end position="398"/>
    </location>
</feature>
<evidence type="ECO:0000256" key="1">
    <source>
        <dbReference type="ARBA" id="ARBA00022729"/>
    </source>
</evidence>
<dbReference type="PANTHER" id="PTHR32444">
    <property type="entry name" value="BULB-TYPE LECTIN DOMAIN-CONTAINING PROTEIN"/>
    <property type="match status" value="1"/>
</dbReference>
<keyword evidence="9" id="KW-0418">Kinase</keyword>
<comment type="caution">
    <text evidence="9">The sequence shown here is derived from an EMBL/GenBank/DDBJ whole genome shotgun (WGS) entry which is preliminary data.</text>
</comment>
<dbReference type="InterPro" id="IPR003609">
    <property type="entry name" value="Pan_app"/>
</dbReference>
<keyword evidence="4" id="KW-1133">Transmembrane helix</keyword>
<feature type="domain" description="Bulb-type lectin" evidence="7">
    <location>
        <begin position="21"/>
        <end position="166"/>
    </location>
</feature>
<dbReference type="Pfam" id="PF01453">
    <property type="entry name" value="B_lectin"/>
    <property type="match status" value="1"/>
</dbReference>
<dbReference type="SUPFAM" id="SSF56112">
    <property type="entry name" value="Protein kinase-like (PK-like)"/>
    <property type="match status" value="1"/>
</dbReference>
<dbReference type="InterPro" id="IPR011009">
    <property type="entry name" value="Kinase-like_dom_sf"/>
</dbReference>
<dbReference type="PROSITE" id="PS50948">
    <property type="entry name" value="PAN"/>
    <property type="match status" value="1"/>
</dbReference>
<dbReference type="GO" id="GO:0005524">
    <property type="term" value="F:ATP binding"/>
    <property type="evidence" value="ECO:0007669"/>
    <property type="project" value="InterPro"/>
</dbReference>
<dbReference type="Proteomes" id="UP000238479">
    <property type="component" value="Chromosome 5"/>
</dbReference>
<dbReference type="InterPro" id="IPR001480">
    <property type="entry name" value="Bulb-type_lectin_dom"/>
</dbReference>
<dbReference type="EC" id="2.7.11.1" evidence="9"/>
<gene>
    <name evidence="9" type="ORF">RchiOBHm_Chr5g0005631</name>
</gene>
<feature type="signal peptide" evidence="5">
    <location>
        <begin position="1"/>
        <end position="18"/>
    </location>
</feature>
<evidence type="ECO:0000256" key="4">
    <source>
        <dbReference type="SAM" id="Phobius"/>
    </source>
</evidence>
<dbReference type="PROSITE" id="PS50927">
    <property type="entry name" value="BULB_LECTIN"/>
    <property type="match status" value="1"/>
</dbReference>
<dbReference type="InterPro" id="IPR036426">
    <property type="entry name" value="Bulb-type_lectin_dom_sf"/>
</dbReference>
<sequence length="476" mass="53127">MFLMLSLFLSLLSLRCYCAEVHEITNSKPLAVGETLVSPGRVFELGFFCFCESSKQYVGLWHKNIYPRKVVWVANRERPLAVSDGLAELEANGLVWQSFDHPGDTMLPTQLLGFDIKSGKRNVMTSWKSENDPSVGRFLVGLSSQTPSQVFVWVNNGSNSAPYWRSGPWDKSRFIGIPEMNPQYRGGFTLDDNEEQGTKYLTWATLFSSTLAYEEISSEGTTKFMVSVKGKNWILSLEASKHPCDIYGACGPFGVCKASESSICKCLKGFVPKCHQDWSKGNWTGGQSHREEKKMILKMVRLKVPDLHEFYTSFGPDTSENCKIRCLNNCSCLAYAFVNSIGCFVWSKNLIDIQEFSSGGVDVFIRIARAELGEGRPIRLIVSLTAICLFSILGAIVFGKTTVEKVKYEMADKIQTSRDTLREYIGKDDPSELLIYDFDSILVATNNFSLANKLGQGGFGPVYKGKLPEGKEIAVK</sequence>
<keyword evidence="4" id="KW-0472">Membrane</keyword>
<dbReference type="PROSITE" id="PS50011">
    <property type="entry name" value="PROTEIN_KINASE_DOM"/>
    <property type="match status" value="1"/>
</dbReference>
<organism evidence="9 10">
    <name type="scientific">Rosa chinensis</name>
    <name type="common">China rose</name>
    <dbReference type="NCBI Taxonomy" id="74649"/>
    <lineage>
        <taxon>Eukaryota</taxon>
        <taxon>Viridiplantae</taxon>
        <taxon>Streptophyta</taxon>
        <taxon>Embryophyta</taxon>
        <taxon>Tracheophyta</taxon>
        <taxon>Spermatophyta</taxon>
        <taxon>Magnoliopsida</taxon>
        <taxon>eudicotyledons</taxon>
        <taxon>Gunneridae</taxon>
        <taxon>Pentapetalae</taxon>
        <taxon>rosids</taxon>
        <taxon>fabids</taxon>
        <taxon>Rosales</taxon>
        <taxon>Rosaceae</taxon>
        <taxon>Rosoideae</taxon>
        <taxon>Rosoideae incertae sedis</taxon>
        <taxon>Rosa</taxon>
    </lineage>
</organism>
<accession>A0A2P6Q3D1</accession>